<protein>
    <submittedName>
        <fullName evidence="1">Uncharacterized protein</fullName>
    </submittedName>
</protein>
<name>A0A7S3CNN8_9SPIT</name>
<reference evidence="1" key="1">
    <citation type="submission" date="2021-01" db="EMBL/GenBank/DDBJ databases">
        <authorList>
            <person name="Corre E."/>
            <person name="Pelletier E."/>
            <person name="Niang G."/>
            <person name="Scheremetjew M."/>
            <person name="Finn R."/>
            <person name="Kale V."/>
            <person name="Holt S."/>
            <person name="Cochrane G."/>
            <person name="Meng A."/>
            <person name="Brown T."/>
            <person name="Cohen L."/>
        </authorList>
    </citation>
    <scope>NUCLEOTIDE SEQUENCE</scope>
    <source>
        <strain evidence="1">Ras09</strain>
    </source>
</reference>
<dbReference type="AlphaFoldDB" id="A0A7S3CNN8"/>
<gene>
    <name evidence="1" type="ORF">SRAS04492_LOCUS3323</name>
</gene>
<evidence type="ECO:0000313" key="1">
    <source>
        <dbReference type="EMBL" id="CAE0231525.1"/>
    </source>
</evidence>
<dbReference type="EMBL" id="HBIA01006525">
    <property type="protein sequence ID" value="CAE0231525.1"/>
    <property type="molecule type" value="Transcribed_RNA"/>
</dbReference>
<accession>A0A7S3CNN8</accession>
<sequence length="218" mass="22708">MPLPRLSSRQLGVVGHDVEQGIGVSVKEPHAMLAGPNLAIAALGVGSEFGLLSGLLVDPPLLGEAVGVAVVLELLIVIDVGVLVDLPAVAHIDDRHLHNLVAHIIPLDHLPFQESLLHAVEREEEGGQDSQGDEKRVGELLVGPPNSQRVPLVLQELEVGVDVVVAVGNLGLAEVGGGWSRGLLEGLDGDLVRPVLVVLLGGPVVAVVFLELVESVED</sequence>
<organism evidence="1">
    <name type="scientific">Strombidium rassoulzadegani</name>
    <dbReference type="NCBI Taxonomy" id="1082188"/>
    <lineage>
        <taxon>Eukaryota</taxon>
        <taxon>Sar</taxon>
        <taxon>Alveolata</taxon>
        <taxon>Ciliophora</taxon>
        <taxon>Intramacronucleata</taxon>
        <taxon>Spirotrichea</taxon>
        <taxon>Oligotrichia</taxon>
        <taxon>Strombidiidae</taxon>
        <taxon>Strombidium</taxon>
    </lineage>
</organism>
<proteinExistence type="predicted"/>